<evidence type="ECO:0000313" key="2">
    <source>
        <dbReference type="Proteomes" id="UP001216907"/>
    </source>
</evidence>
<reference evidence="1 2" key="1">
    <citation type="submission" date="2023-03" db="EMBL/GenBank/DDBJ databases">
        <title>Paludisphaera mucosa sp. nov. a novel planctomycete from northern fen.</title>
        <authorList>
            <person name="Ivanova A."/>
        </authorList>
    </citation>
    <scope>NUCLEOTIDE SEQUENCE [LARGE SCALE GENOMIC DNA]</scope>
    <source>
        <strain evidence="1 2">Pla2</strain>
    </source>
</reference>
<comment type="caution">
    <text evidence="1">The sequence shown here is derived from an EMBL/GenBank/DDBJ whole genome shotgun (WGS) entry which is preliminary data.</text>
</comment>
<protein>
    <submittedName>
        <fullName evidence="1">Uncharacterized protein</fullName>
    </submittedName>
</protein>
<proteinExistence type="predicted"/>
<keyword evidence="2" id="KW-1185">Reference proteome</keyword>
<organism evidence="1 2">
    <name type="scientific">Paludisphaera mucosa</name>
    <dbReference type="NCBI Taxonomy" id="3030827"/>
    <lineage>
        <taxon>Bacteria</taxon>
        <taxon>Pseudomonadati</taxon>
        <taxon>Planctomycetota</taxon>
        <taxon>Planctomycetia</taxon>
        <taxon>Isosphaerales</taxon>
        <taxon>Isosphaeraceae</taxon>
        <taxon>Paludisphaera</taxon>
    </lineage>
</organism>
<gene>
    <name evidence="1" type="ORF">PZE19_02140</name>
</gene>
<name>A0ABT6F594_9BACT</name>
<sequence>MHWTHHVLAAHSYRRTDRLLTVDFFKMLAEEFDAEVVLQATEFGDNKPLTKSVGRDNMLVQLYTP</sequence>
<dbReference type="Proteomes" id="UP001216907">
    <property type="component" value="Unassembled WGS sequence"/>
</dbReference>
<accession>A0ABT6F594</accession>
<evidence type="ECO:0000313" key="1">
    <source>
        <dbReference type="EMBL" id="MDG3002575.1"/>
    </source>
</evidence>
<dbReference type="RefSeq" id="WP_277858939.1">
    <property type="nucleotide sequence ID" value="NZ_JARRAG010000001.1"/>
</dbReference>
<dbReference type="EMBL" id="JARRAG010000001">
    <property type="protein sequence ID" value="MDG3002575.1"/>
    <property type="molecule type" value="Genomic_DNA"/>
</dbReference>